<evidence type="ECO:0000313" key="9">
    <source>
        <dbReference type="EMBL" id="THK33157.1"/>
    </source>
</evidence>
<keyword evidence="4 8" id="KW-1133">Transmembrane helix</keyword>
<evidence type="ECO:0000256" key="1">
    <source>
        <dbReference type="ARBA" id="ARBA00004651"/>
    </source>
</evidence>
<keyword evidence="6 8" id="KW-0675">Receptor</keyword>
<keyword evidence="3 8" id="KW-0812">Transmembrane</keyword>
<keyword evidence="2 8" id="KW-1003">Cell membrane</keyword>
<sequence>MNTAYIENMFVVKFVLLTFRLLGLAPMTISKSQASDHWNPKRKITKLTFSWSRLGTAYNLILILGFLMECYRQIPKIMTIDAVDKTTLSQMYRNSIITCANTLLIILLLTFCLRQRKIIKIGNQIVEIDSTLVGLRGIYQLKPGKTYILLVLGLNLILNVLLIAMRLTALQDMTGFMTMVVFNTVVFSFFILQYALVVLVAERRFAGLNEALLSLETKAVMINDSNRFQLADQRSTVVSIIVIKRAYGKLYELCSEISSLYAPFTIFIVIYFSTSLLFALYIIFFNMTRGHLGALPTVIDSIWISVRSFPFILLTTNVRKTHIQMQITSDITHKLHSKFAAHREIKTELKNFTVDLMHRNFQFTAYGIFPIDYSLLKSIASTITTYLVIFVQFQLASSKHEPKEKK</sequence>
<feature type="transmembrane region" description="Helical" evidence="8">
    <location>
        <begin position="180"/>
        <end position="201"/>
    </location>
</feature>
<dbReference type="GO" id="GO:0007635">
    <property type="term" value="P:chemosensory behavior"/>
    <property type="evidence" value="ECO:0007669"/>
    <property type="project" value="TreeGrafter"/>
</dbReference>
<proteinExistence type="inferred from homology"/>
<dbReference type="Pfam" id="PF08395">
    <property type="entry name" value="7tm_7"/>
    <property type="match status" value="1"/>
</dbReference>
<dbReference type="GO" id="GO:0030425">
    <property type="term" value="C:dendrite"/>
    <property type="evidence" value="ECO:0007669"/>
    <property type="project" value="TreeGrafter"/>
</dbReference>
<dbReference type="Proteomes" id="UP000297026">
    <property type="component" value="Unassembled WGS sequence"/>
</dbReference>
<feature type="transmembrane region" description="Helical" evidence="8">
    <location>
        <begin position="50"/>
        <end position="71"/>
    </location>
</feature>
<comment type="function">
    <text evidence="8">Gustatory receptor which mediates acceptance or avoidance behavior, depending on its substrates.</text>
</comment>
<keyword evidence="10" id="KW-1185">Reference proteome</keyword>
<feature type="transmembrane region" description="Helical" evidence="8">
    <location>
        <begin position="260"/>
        <end position="284"/>
    </location>
</feature>
<evidence type="ECO:0000256" key="8">
    <source>
        <dbReference type="RuleBase" id="RU363108"/>
    </source>
</evidence>
<dbReference type="GO" id="GO:0043025">
    <property type="term" value="C:neuronal cell body"/>
    <property type="evidence" value="ECO:0007669"/>
    <property type="project" value="TreeGrafter"/>
</dbReference>
<evidence type="ECO:0000256" key="7">
    <source>
        <dbReference type="ARBA" id="ARBA00023224"/>
    </source>
</evidence>
<comment type="similarity">
    <text evidence="8">Belongs to the insect chemoreceptor superfamily. Gustatory receptor (GR) family.</text>
</comment>
<dbReference type="InterPro" id="IPR013604">
    <property type="entry name" value="7TM_chemorcpt"/>
</dbReference>
<evidence type="ECO:0000256" key="2">
    <source>
        <dbReference type="ARBA" id="ARBA00022475"/>
    </source>
</evidence>
<evidence type="ECO:0000313" key="10">
    <source>
        <dbReference type="Proteomes" id="UP000297026"/>
    </source>
</evidence>
<dbReference type="GO" id="GO:0005886">
    <property type="term" value="C:plasma membrane"/>
    <property type="evidence" value="ECO:0007669"/>
    <property type="project" value="UniProtKB-SubCell"/>
</dbReference>
<feature type="transmembrane region" description="Helical" evidence="8">
    <location>
        <begin position="147"/>
        <end position="168"/>
    </location>
</feature>
<dbReference type="GO" id="GO:0008049">
    <property type="term" value="P:male courtship behavior"/>
    <property type="evidence" value="ECO:0007669"/>
    <property type="project" value="TreeGrafter"/>
</dbReference>
<reference evidence="9" key="1">
    <citation type="submission" date="2019-02" db="EMBL/GenBank/DDBJ databases">
        <title>Genome of the parasitoid wasp Diachasma alloeum, an emerging model for ecological speciation and transitions to asexual reproduction.</title>
        <authorList>
            <person name="Robertson H.M."/>
            <person name="Walden K.K."/>
            <person name="Tvedte E.S."/>
            <person name="Hood G.R."/>
            <person name="Feder J.L."/>
            <person name="Forbes A.A."/>
            <person name="Logsdon J.M."/>
            <person name="Mcelroy K.E."/>
        </authorList>
    </citation>
    <scope>NUCLEOTIDE SEQUENCE [LARGE SCALE GENOMIC DNA]</scope>
    <source>
        <strain evidence="9">Michigan</strain>
    </source>
</reference>
<organism evidence="9 10">
    <name type="scientific">Diachasma alloeum</name>
    <dbReference type="NCBI Taxonomy" id="454923"/>
    <lineage>
        <taxon>Eukaryota</taxon>
        <taxon>Metazoa</taxon>
        <taxon>Ecdysozoa</taxon>
        <taxon>Arthropoda</taxon>
        <taxon>Hexapoda</taxon>
        <taxon>Insecta</taxon>
        <taxon>Pterygota</taxon>
        <taxon>Neoptera</taxon>
        <taxon>Endopterygota</taxon>
        <taxon>Hymenoptera</taxon>
        <taxon>Apocrita</taxon>
        <taxon>Ichneumonoidea</taxon>
        <taxon>Braconidae</taxon>
        <taxon>Opiinae</taxon>
        <taxon>Diachasma</taxon>
    </lineage>
</organism>
<comment type="subcellular location">
    <subcellularLocation>
        <location evidence="1 8">Cell membrane</location>
        <topology evidence="1 8">Multi-pass membrane protein</topology>
    </subcellularLocation>
</comment>
<protein>
    <recommendedName>
        <fullName evidence="8">Gustatory receptor</fullName>
    </recommendedName>
</protein>
<keyword evidence="7 8" id="KW-0807">Transducer</keyword>
<dbReference type="GO" id="GO:0050909">
    <property type="term" value="P:sensory perception of taste"/>
    <property type="evidence" value="ECO:0007669"/>
    <property type="project" value="InterPro"/>
</dbReference>
<dbReference type="GO" id="GO:0007165">
    <property type="term" value="P:signal transduction"/>
    <property type="evidence" value="ECO:0007669"/>
    <property type="project" value="UniProtKB-KW"/>
</dbReference>
<feature type="transmembrane region" description="Helical" evidence="8">
    <location>
        <begin position="92"/>
        <end position="111"/>
    </location>
</feature>
<dbReference type="PANTHER" id="PTHR21143">
    <property type="entry name" value="INVERTEBRATE GUSTATORY RECEPTOR"/>
    <property type="match status" value="1"/>
</dbReference>
<dbReference type="AlphaFoldDB" id="A0A4E0RT71"/>
<name>A0A4E0RT71_9HYME</name>
<gene>
    <name evidence="9" type="primary">Gr12</name>
    <name evidence="9" type="ORF">DALL_DALL000343</name>
</gene>
<accession>A0A4E0RT71</accession>
<dbReference type="OrthoDB" id="6366728at2759"/>
<dbReference type="EMBL" id="ML158772">
    <property type="protein sequence ID" value="THK33157.1"/>
    <property type="molecule type" value="Genomic_DNA"/>
</dbReference>
<evidence type="ECO:0000256" key="4">
    <source>
        <dbReference type="ARBA" id="ARBA00022989"/>
    </source>
</evidence>
<evidence type="ECO:0000256" key="6">
    <source>
        <dbReference type="ARBA" id="ARBA00023170"/>
    </source>
</evidence>
<dbReference type="PANTHER" id="PTHR21143:SF133">
    <property type="entry name" value="GUSTATORY AND PHEROMONE RECEPTOR 32A-RELATED"/>
    <property type="match status" value="1"/>
</dbReference>
<keyword evidence="5 8" id="KW-0472">Membrane</keyword>
<comment type="caution">
    <text evidence="8">Lacks conserved residue(s) required for the propagation of feature annotation.</text>
</comment>
<evidence type="ECO:0000256" key="5">
    <source>
        <dbReference type="ARBA" id="ARBA00023136"/>
    </source>
</evidence>
<evidence type="ECO:0000256" key="3">
    <source>
        <dbReference type="ARBA" id="ARBA00022692"/>
    </source>
</evidence>
<dbReference type="GO" id="GO:0030424">
    <property type="term" value="C:axon"/>
    <property type="evidence" value="ECO:0007669"/>
    <property type="project" value="TreeGrafter"/>
</dbReference>